<evidence type="ECO:0000313" key="2">
    <source>
        <dbReference type="Proteomes" id="UP000652755"/>
    </source>
</evidence>
<protein>
    <submittedName>
        <fullName evidence="1">Phytanoyl-CoA dioxygenase family protein</fullName>
    </submittedName>
</protein>
<keyword evidence="2" id="KW-1185">Reference proteome</keyword>
<dbReference type="InterPro" id="IPR008775">
    <property type="entry name" value="Phytyl_CoA_dOase-like"/>
</dbReference>
<organism evidence="1 2">
    <name type="scientific">Pedobacter fastidiosus</name>
    <dbReference type="NCBI Taxonomy" id="2765361"/>
    <lineage>
        <taxon>Bacteria</taxon>
        <taxon>Pseudomonadati</taxon>
        <taxon>Bacteroidota</taxon>
        <taxon>Sphingobacteriia</taxon>
        <taxon>Sphingobacteriales</taxon>
        <taxon>Sphingobacteriaceae</taxon>
        <taxon>Pedobacter</taxon>
    </lineage>
</organism>
<reference evidence="1 2" key="1">
    <citation type="submission" date="2020-08" db="EMBL/GenBank/DDBJ databases">
        <authorList>
            <person name="Sun Q."/>
            <person name="Inoue M."/>
        </authorList>
    </citation>
    <scope>NUCLEOTIDE SEQUENCE [LARGE SCALE GENOMIC DNA]</scope>
    <source>
        <strain evidence="1 2">CCM 8938</strain>
    </source>
</reference>
<dbReference type="Pfam" id="PF05721">
    <property type="entry name" value="PhyH"/>
    <property type="match status" value="1"/>
</dbReference>
<keyword evidence="1" id="KW-0223">Dioxygenase</keyword>
<proteinExistence type="predicted"/>
<dbReference type="GO" id="GO:0051213">
    <property type="term" value="F:dioxygenase activity"/>
    <property type="evidence" value="ECO:0007669"/>
    <property type="project" value="UniProtKB-KW"/>
</dbReference>
<dbReference type="EMBL" id="JACRYL010000006">
    <property type="protein sequence ID" value="MBC6110295.1"/>
    <property type="molecule type" value="Genomic_DNA"/>
</dbReference>
<accession>A0ABR7KQD3</accession>
<dbReference type="Proteomes" id="UP000652755">
    <property type="component" value="Unassembled WGS sequence"/>
</dbReference>
<dbReference type="Gene3D" id="2.60.120.620">
    <property type="entry name" value="q2cbj1_9rhob like domain"/>
    <property type="match status" value="1"/>
</dbReference>
<dbReference type="SUPFAM" id="SSF51197">
    <property type="entry name" value="Clavaminate synthase-like"/>
    <property type="match status" value="1"/>
</dbReference>
<keyword evidence="1" id="KW-0560">Oxidoreductase</keyword>
<name>A0ABR7KQD3_9SPHI</name>
<gene>
    <name evidence="1" type="ORF">H7U22_07650</name>
</gene>
<sequence>MRYILFSFLIVPSNLSFIIVPILYCCPKPFFEALGVLPDRYISNTIQIHPEPEDALKILRAQSKPAKIAGKKGDLILWLEALPHAASPNRSSLPRFVQYVSYIKP</sequence>
<comment type="caution">
    <text evidence="1">The sequence shown here is derived from an EMBL/GenBank/DDBJ whole genome shotgun (WGS) entry which is preliminary data.</text>
</comment>
<evidence type="ECO:0000313" key="1">
    <source>
        <dbReference type="EMBL" id="MBC6110295.1"/>
    </source>
</evidence>